<sequence>MATTKGWLHLTPQGLYCSPGKFYIDPVEKVERAVITHAHSDHALSGHHRILASPETVAIMQLRYGKESTYHWQSLHCFNSLVTNQVRLSFFPAGHVLGSVQVVLEYANNRIVISGDYKRRYDPTCLPFEPVTCDVFVTEATFGLPIFKHPPIENELKRLLDSLTTFSSCHLVGVYPLGKCQRLIKSLRLFGYHEPIYLHGALVKLCQLYESFGIPLGELRLANTLDAKASAGKIILCPPAALNDRWTRRFGNLVRALASGWMQIRARAKQKSVELPLIISDHADWPELLKTIQEVQPQEIWVTHGQEEALAYQAMKEGYKAHPLHLVGYGDED</sequence>
<evidence type="ECO:0000259" key="1">
    <source>
        <dbReference type="Pfam" id="PF00753"/>
    </source>
</evidence>
<dbReference type="Gene3D" id="3.60.15.10">
    <property type="entry name" value="Ribonuclease Z/Hydroxyacylglutathione hydrolase-like"/>
    <property type="match status" value="1"/>
</dbReference>
<dbReference type="Pfam" id="PF00753">
    <property type="entry name" value="Lactamase_B"/>
    <property type="match status" value="1"/>
</dbReference>
<dbReference type="PANTHER" id="PTHR11203">
    <property type="entry name" value="CLEAVAGE AND POLYADENYLATION SPECIFICITY FACTOR FAMILY MEMBER"/>
    <property type="match status" value="1"/>
</dbReference>
<dbReference type="NCBIfam" id="TIGR04122">
    <property type="entry name" value="Xnuc_lig_assoc"/>
    <property type="match status" value="1"/>
</dbReference>
<feature type="domain" description="Zn-dependent metallo-hydrolase RNA specificity" evidence="2">
    <location>
        <begin position="279"/>
        <end position="315"/>
    </location>
</feature>
<dbReference type="RefSeq" id="WP_065620320.1">
    <property type="nucleotide sequence ID" value="NZ_LYOZ01000002.1"/>
</dbReference>
<dbReference type="InterPro" id="IPR026360">
    <property type="entry name" value="Xnuc_lig_assoc"/>
</dbReference>
<keyword evidence="4" id="KW-1185">Reference proteome</keyword>
<comment type="caution">
    <text evidence="3">The sequence shown here is derived from an EMBL/GenBank/DDBJ whole genome shotgun (WGS) entry which is preliminary data.</text>
</comment>
<dbReference type="Proteomes" id="UP000093336">
    <property type="component" value="Unassembled WGS sequence"/>
</dbReference>
<organism evidence="3 4">
    <name type="scientific">Legionella jamestowniensis</name>
    <dbReference type="NCBI Taxonomy" id="455"/>
    <lineage>
        <taxon>Bacteria</taxon>
        <taxon>Pseudomonadati</taxon>
        <taxon>Pseudomonadota</taxon>
        <taxon>Gammaproteobacteria</taxon>
        <taxon>Legionellales</taxon>
        <taxon>Legionellaceae</taxon>
        <taxon>Legionella</taxon>
    </lineage>
</organism>
<name>A0ABX2Y4R2_9GAMM</name>
<dbReference type="InterPro" id="IPR011108">
    <property type="entry name" value="RMMBL"/>
</dbReference>
<feature type="domain" description="Metallo-beta-lactamase" evidence="1">
    <location>
        <begin position="28"/>
        <end position="141"/>
    </location>
</feature>
<dbReference type="Pfam" id="PF07521">
    <property type="entry name" value="RMMBL"/>
    <property type="match status" value="1"/>
</dbReference>
<dbReference type="GO" id="GO:0016874">
    <property type="term" value="F:ligase activity"/>
    <property type="evidence" value="ECO:0007669"/>
    <property type="project" value="UniProtKB-KW"/>
</dbReference>
<accession>A0ABX2Y4R2</accession>
<dbReference type="InterPro" id="IPR001279">
    <property type="entry name" value="Metallo-B-lactamas"/>
</dbReference>
<dbReference type="PANTHER" id="PTHR11203:SF49">
    <property type="entry name" value="BLL1145 PROTEIN"/>
    <property type="match status" value="1"/>
</dbReference>
<proteinExistence type="predicted"/>
<protein>
    <submittedName>
        <fullName evidence="3">DNA ligase-associated DEXH box helicase</fullName>
    </submittedName>
</protein>
<dbReference type="SUPFAM" id="SSF56281">
    <property type="entry name" value="Metallo-hydrolase/oxidoreductase"/>
    <property type="match status" value="1"/>
</dbReference>
<evidence type="ECO:0000313" key="4">
    <source>
        <dbReference type="Proteomes" id="UP000093336"/>
    </source>
</evidence>
<dbReference type="InterPro" id="IPR050698">
    <property type="entry name" value="MBL"/>
</dbReference>
<dbReference type="InterPro" id="IPR036866">
    <property type="entry name" value="RibonucZ/Hydroxyglut_hydro"/>
</dbReference>
<evidence type="ECO:0000259" key="2">
    <source>
        <dbReference type="Pfam" id="PF07521"/>
    </source>
</evidence>
<evidence type="ECO:0000313" key="3">
    <source>
        <dbReference type="EMBL" id="OCH99230.1"/>
    </source>
</evidence>
<dbReference type="EMBL" id="LYOZ01000002">
    <property type="protein sequence ID" value="OCH99230.1"/>
    <property type="molecule type" value="Genomic_DNA"/>
</dbReference>
<reference evidence="3 4" key="1">
    <citation type="submission" date="2016-05" db="EMBL/GenBank/DDBJ databases">
        <authorList>
            <person name="Prochazka B."/>
            <person name="Indra A."/>
            <person name="Hasenberger P."/>
            <person name="Blaschitz M."/>
            <person name="Wagner L."/>
            <person name="Wewalka G."/>
            <person name="Sorschag S."/>
            <person name="Schmid D."/>
            <person name="Ruppitsch W."/>
        </authorList>
    </citation>
    <scope>NUCLEOTIDE SEQUENCE [LARGE SCALE GENOMIC DNA]</scope>
    <source>
        <strain evidence="3 4">974010_12</strain>
    </source>
</reference>
<gene>
    <name evidence="3" type="ORF">A8135_08270</name>
</gene>
<keyword evidence="3" id="KW-0436">Ligase</keyword>